<evidence type="ECO:0000313" key="2">
    <source>
        <dbReference type="Proteomes" id="UP000757890"/>
    </source>
</evidence>
<dbReference type="Proteomes" id="UP000757890">
    <property type="component" value="Unassembled WGS sequence"/>
</dbReference>
<gene>
    <name evidence="1" type="ORF">HXL70_09350</name>
</gene>
<dbReference type="EMBL" id="JABZMK010000132">
    <property type="protein sequence ID" value="MBF1130225.1"/>
    <property type="molecule type" value="Genomic_DNA"/>
</dbReference>
<reference evidence="1" key="1">
    <citation type="submission" date="2020-04" db="EMBL/GenBank/DDBJ databases">
        <title>Deep metagenomics examines the oral microbiome during advanced dental caries in children, revealing novel taxa and co-occurrences with host molecules.</title>
        <authorList>
            <person name="Baker J.L."/>
            <person name="Morton J.T."/>
            <person name="Dinis M."/>
            <person name="Alvarez R."/>
            <person name="Tran N.C."/>
            <person name="Knight R."/>
            <person name="Edlund A."/>
        </authorList>
    </citation>
    <scope>NUCLEOTIDE SEQUENCE</scope>
    <source>
        <strain evidence="1">JCVI_32_bin.14</strain>
    </source>
</reference>
<proteinExistence type="predicted"/>
<protein>
    <submittedName>
        <fullName evidence="1">Uncharacterized protein</fullName>
    </submittedName>
</protein>
<sequence length="153" mass="18179">MDNEFKIIPETSPKYYISGWEALNTPTEDRTTADWHPYVYWLATKKHKEIPLYQNTMLGDEGIEYRPIIWSGGKSVYIASFARAIADILFTFPKDHPRVLELYGSRESLMTPEIEKKLFFYLLQLPDKEKALYFILHIIPTFYKEWKNVQIKH</sequence>
<comment type="caution">
    <text evidence="1">The sequence shown here is derived from an EMBL/GenBank/DDBJ whole genome shotgun (WGS) entry which is preliminary data.</text>
</comment>
<accession>A0A930BC59</accession>
<evidence type="ECO:0000313" key="1">
    <source>
        <dbReference type="EMBL" id="MBF1130225.1"/>
    </source>
</evidence>
<dbReference type="AlphaFoldDB" id="A0A930BC59"/>
<organism evidence="1 2">
    <name type="scientific">Dialister invisus</name>
    <dbReference type="NCBI Taxonomy" id="218538"/>
    <lineage>
        <taxon>Bacteria</taxon>
        <taxon>Bacillati</taxon>
        <taxon>Bacillota</taxon>
        <taxon>Negativicutes</taxon>
        <taxon>Veillonellales</taxon>
        <taxon>Veillonellaceae</taxon>
        <taxon>Dialister</taxon>
    </lineage>
</organism>
<name>A0A930BC59_9FIRM</name>